<dbReference type="RefSeq" id="WP_320203838.1">
    <property type="nucleotide sequence ID" value="NZ_CP192782.1"/>
</dbReference>
<protein>
    <submittedName>
        <fullName evidence="1">Uncharacterized protein</fullName>
    </submittedName>
</protein>
<organism evidence="1">
    <name type="scientific">Agrobacterium rosae</name>
    <dbReference type="NCBI Taxonomy" id="1972867"/>
    <lineage>
        <taxon>Bacteria</taxon>
        <taxon>Pseudomonadati</taxon>
        <taxon>Pseudomonadota</taxon>
        <taxon>Alphaproteobacteria</taxon>
        <taxon>Hyphomicrobiales</taxon>
        <taxon>Rhizobiaceae</taxon>
        <taxon>Rhizobium/Agrobacterium group</taxon>
        <taxon>Agrobacterium</taxon>
    </lineage>
</organism>
<accession>A0AAW9FQI6</accession>
<name>A0AAW9FQI6_9HYPH</name>
<sequence>MTPAIVVALNMGYMRYREREGIKHFYLTSAGYSKIGVQPFSIHRYIIQTIRSWFGLRG</sequence>
<evidence type="ECO:0000313" key="1">
    <source>
        <dbReference type="EMBL" id="MDX8305773.1"/>
    </source>
</evidence>
<comment type="caution">
    <text evidence="1">The sequence shown here is derived from an EMBL/GenBank/DDBJ whole genome shotgun (WGS) entry which is preliminary data.</text>
</comment>
<gene>
    <name evidence="1" type="ORF">RMR22_26485</name>
</gene>
<proteinExistence type="predicted"/>
<dbReference type="AlphaFoldDB" id="A0AAW9FQI6"/>
<dbReference type="EMBL" id="JAVRAF010000029">
    <property type="protein sequence ID" value="MDX8305773.1"/>
    <property type="molecule type" value="Genomic_DNA"/>
</dbReference>
<reference evidence="1" key="1">
    <citation type="journal article" date="2023" name="Phytobiomes J">
        <title>Deciphering the key players within the bacterial microbiota associated with aerial crown gall tumors on rhododendron: Insights into the gallobiome.</title>
        <authorList>
            <person name="Kuzmanovic N."/>
            <person name="Nesme J."/>
            <person name="Wolf J."/>
            <person name="Neumann-Schaal M."/>
            <person name="Petersen J."/>
            <person name="Fernandez-Gnecco G."/>
            <person name="Sproeer C."/>
            <person name="Bunk B."/>
            <person name="Overmann J."/>
            <person name="Sorensen S.J."/>
            <person name="Idczak E."/>
            <person name="Smalla K."/>
        </authorList>
    </citation>
    <scope>NUCLEOTIDE SEQUENCE</scope>
    <source>
        <strain evidence="1">Rho-11.1</strain>
    </source>
</reference>